<name>A0A4Y7RTB5_COPMI</name>
<feature type="non-terminal residue" evidence="2">
    <location>
        <position position="82"/>
    </location>
</feature>
<dbReference type="EMBL" id="QPFP01000437">
    <property type="protein sequence ID" value="TEB12123.1"/>
    <property type="molecule type" value="Genomic_DNA"/>
</dbReference>
<dbReference type="AlphaFoldDB" id="A0A4Y7RTB5"/>
<keyword evidence="1" id="KW-0732">Signal</keyword>
<protein>
    <submittedName>
        <fullName evidence="2">Uncharacterized protein</fullName>
    </submittedName>
</protein>
<comment type="caution">
    <text evidence="2">The sequence shown here is derived from an EMBL/GenBank/DDBJ whole genome shotgun (WGS) entry which is preliminary data.</text>
</comment>
<accession>A0A4Y7RTB5</accession>
<dbReference type="Proteomes" id="UP000298030">
    <property type="component" value="Unassembled WGS sequence"/>
</dbReference>
<sequence>MARLILHLGSLWLGLPSACVQEARCFSRPVATDLGPALGGVWSKDWWKQSLADPFLYSIEQTSRLTSPGTNWDAPPQDSRPR</sequence>
<evidence type="ECO:0000256" key="1">
    <source>
        <dbReference type="SAM" id="SignalP"/>
    </source>
</evidence>
<gene>
    <name evidence="2" type="ORF">FA13DRAFT_1748580</name>
</gene>
<keyword evidence="3" id="KW-1185">Reference proteome</keyword>
<reference evidence="2 3" key="1">
    <citation type="journal article" date="2019" name="Nat. Ecol. Evol.">
        <title>Megaphylogeny resolves global patterns of mushroom evolution.</title>
        <authorList>
            <person name="Varga T."/>
            <person name="Krizsan K."/>
            <person name="Foldi C."/>
            <person name="Dima B."/>
            <person name="Sanchez-Garcia M."/>
            <person name="Sanchez-Ramirez S."/>
            <person name="Szollosi G.J."/>
            <person name="Szarkandi J.G."/>
            <person name="Papp V."/>
            <person name="Albert L."/>
            <person name="Andreopoulos W."/>
            <person name="Angelini C."/>
            <person name="Antonin V."/>
            <person name="Barry K.W."/>
            <person name="Bougher N.L."/>
            <person name="Buchanan P."/>
            <person name="Buyck B."/>
            <person name="Bense V."/>
            <person name="Catcheside P."/>
            <person name="Chovatia M."/>
            <person name="Cooper J."/>
            <person name="Damon W."/>
            <person name="Desjardin D."/>
            <person name="Finy P."/>
            <person name="Geml J."/>
            <person name="Haridas S."/>
            <person name="Hughes K."/>
            <person name="Justo A."/>
            <person name="Karasinski D."/>
            <person name="Kautmanova I."/>
            <person name="Kiss B."/>
            <person name="Kocsube S."/>
            <person name="Kotiranta H."/>
            <person name="LaButti K.M."/>
            <person name="Lechner B.E."/>
            <person name="Liimatainen K."/>
            <person name="Lipzen A."/>
            <person name="Lukacs Z."/>
            <person name="Mihaltcheva S."/>
            <person name="Morgado L.N."/>
            <person name="Niskanen T."/>
            <person name="Noordeloos M.E."/>
            <person name="Ohm R.A."/>
            <person name="Ortiz-Santana B."/>
            <person name="Ovrebo C."/>
            <person name="Racz N."/>
            <person name="Riley R."/>
            <person name="Savchenko A."/>
            <person name="Shiryaev A."/>
            <person name="Soop K."/>
            <person name="Spirin V."/>
            <person name="Szebenyi C."/>
            <person name="Tomsovsky M."/>
            <person name="Tulloss R.E."/>
            <person name="Uehling J."/>
            <person name="Grigoriev I.V."/>
            <person name="Vagvolgyi C."/>
            <person name="Papp T."/>
            <person name="Martin F.M."/>
            <person name="Miettinen O."/>
            <person name="Hibbett D.S."/>
            <person name="Nagy L.G."/>
        </authorList>
    </citation>
    <scope>NUCLEOTIDE SEQUENCE [LARGE SCALE GENOMIC DNA]</scope>
    <source>
        <strain evidence="2 3">FP101781</strain>
    </source>
</reference>
<organism evidence="2 3">
    <name type="scientific">Coprinellus micaceus</name>
    <name type="common">Glistening ink-cap mushroom</name>
    <name type="synonym">Coprinus micaceus</name>
    <dbReference type="NCBI Taxonomy" id="71717"/>
    <lineage>
        <taxon>Eukaryota</taxon>
        <taxon>Fungi</taxon>
        <taxon>Dikarya</taxon>
        <taxon>Basidiomycota</taxon>
        <taxon>Agaricomycotina</taxon>
        <taxon>Agaricomycetes</taxon>
        <taxon>Agaricomycetidae</taxon>
        <taxon>Agaricales</taxon>
        <taxon>Agaricineae</taxon>
        <taxon>Psathyrellaceae</taxon>
        <taxon>Coprinellus</taxon>
    </lineage>
</organism>
<evidence type="ECO:0000313" key="2">
    <source>
        <dbReference type="EMBL" id="TEB12123.1"/>
    </source>
</evidence>
<evidence type="ECO:0000313" key="3">
    <source>
        <dbReference type="Proteomes" id="UP000298030"/>
    </source>
</evidence>
<feature type="chain" id="PRO_5021372648" evidence="1">
    <location>
        <begin position="26"/>
        <end position="82"/>
    </location>
</feature>
<proteinExistence type="predicted"/>
<feature type="signal peptide" evidence="1">
    <location>
        <begin position="1"/>
        <end position="25"/>
    </location>
</feature>